<dbReference type="AlphaFoldDB" id="A0AAU2VAW8"/>
<accession>A0AAU2VAW8</accession>
<dbReference type="Gene3D" id="3.40.710.10">
    <property type="entry name" value="DD-peptidase/beta-lactamase superfamily"/>
    <property type="match status" value="1"/>
</dbReference>
<name>A0AAU2VAW8_9ACTN</name>
<protein>
    <submittedName>
        <fullName evidence="2">Beta-lactamase family protein</fullName>
    </submittedName>
</protein>
<dbReference type="InterPro" id="IPR052907">
    <property type="entry name" value="Beta-lactamase/esterase"/>
</dbReference>
<gene>
    <name evidence="2" type="ORF">OG549_28295</name>
</gene>
<proteinExistence type="predicted"/>
<dbReference type="SUPFAM" id="SSF56601">
    <property type="entry name" value="beta-lactamase/transpeptidase-like"/>
    <property type="match status" value="1"/>
</dbReference>
<dbReference type="EMBL" id="CP108318">
    <property type="protein sequence ID" value="WTW64229.1"/>
    <property type="molecule type" value="Genomic_DNA"/>
</dbReference>
<organism evidence="2">
    <name type="scientific">Streptomyces sp. NBC_00003</name>
    <dbReference type="NCBI Taxonomy" id="2903608"/>
    <lineage>
        <taxon>Bacteria</taxon>
        <taxon>Bacillati</taxon>
        <taxon>Actinomycetota</taxon>
        <taxon>Actinomycetes</taxon>
        <taxon>Kitasatosporales</taxon>
        <taxon>Streptomycetaceae</taxon>
        <taxon>Streptomyces</taxon>
    </lineage>
</organism>
<dbReference type="PANTHER" id="PTHR43319:SF3">
    <property type="entry name" value="BETA-LACTAMASE-RELATED DOMAIN-CONTAINING PROTEIN"/>
    <property type="match status" value="1"/>
</dbReference>
<dbReference type="Pfam" id="PF00144">
    <property type="entry name" value="Beta-lactamase"/>
    <property type="match status" value="1"/>
</dbReference>
<sequence length="399" mass="41833">MSTDISTDASTHISANANATTTVQGTVAEGYEGVREEFAAFVAGEEHDPAAQLAAYKNGRLVVDLWSGDVAGDSLTGVFSTTKGAAHLVVALLVQDGVLDLDREVAHYWPEFAAEGKGAVTLRELISHRSGVIGADDGFSPEELADDRVIAERLAGQRPFWQPGAGHGYHALSIGALTGEVVRRATGRSIQEIFEERIRAPYGLDFFLGLPEAERSRYRDVLPMLPTPEQQDVLAASPNGRYNRMAIAFNTSADPSFDLIGFANSTASLTKSPASVGGSGNARGIAGMYAAVLGEFNGQGPLLKPDTVAEFARIHSHGTDLVLGGPSAFGLGFEALGVSYPSLGADTFGHSGAAGSLAFGDPRSGLAYGYTRRRFAFPGGAAPENVQLSRAVYDAAIAQ</sequence>
<evidence type="ECO:0000259" key="1">
    <source>
        <dbReference type="Pfam" id="PF00144"/>
    </source>
</evidence>
<feature type="domain" description="Beta-lactamase-related" evidence="1">
    <location>
        <begin position="46"/>
        <end position="371"/>
    </location>
</feature>
<evidence type="ECO:0000313" key="2">
    <source>
        <dbReference type="EMBL" id="WTW64229.1"/>
    </source>
</evidence>
<dbReference type="PANTHER" id="PTHR43319">
    <property type="entry name" value="BETA-LACTAMASE-RELATED"/>
    <property type="match status" value="1"/>
</dbReference>
<dbReference type="InterPro" id="IPR001466">
    <property type="entry name" value="Beta-lactam-related"/>
</dbReference>
<dbReference type="InterPro" id="IPR012338">
    <property type="entry name" value="Beta-lactam/transpept-like"/>
</dbReference>
<reference evidence="2" key="1">
    <citation type="submission" date="2022-10" db="EMBL/GenBank/DDBJ databases">
        <title>The complete genomes of actinobacterial strains from the NBC collection.</title>
        <authorList>
            <person name="Joergensen T.S."/>
            <person name="Alvarez Arevalo M."/>
            <person name="Sterndorff E.B."/>
            <person name="Faurdal D."/>
            <person name="Vuksanovic O."/>
            <person name="Mourched A.-S."/>
            <person name="Charusanti P."/>
            <person name="Shaw S."/>
            <person name="Blin K."/>
            <person name="Weber T."/>
        </authorList>
    </citation>
    <scope>NUCLEOTIDE SEQUENCE</scope>
    <source>
        <strain evidence="2">NBC_00003</strain>
    </source>
</reference>